<dbReference type="GO" id="GO:0008033">
    <property type="term" value="P:tRNA processing"/>
    <property type="evidence" value="ECO:0007669"/>
    <property type="project" value="InterPro"/>
</dbReference>
<proteinExistence type="predicted"/>
<dbReference type="Pfam" id="PF20976">
    <property type="entry name" value="Pop8"/>
    <property type="match status" value="1"/>
</dbReference>
<dbReference type="GO" id="GO:0000171">
    <property type="term" value="F:ribonuclease MRP activity"/>
    <property type="evidence" value="ECO:0007669"/>
    <property type="project" value="TreeGrafter"/>
</dbReference>
<feature type="region of interest" description="Disordered" evidence="1">
    <location>
        <begin position="1"/>
        <end position="36"/>
    </location>
</feature>
<dbReference type="InterPro" id="IPR020347">
    <property type="entry name" value="Pop8"/>
</dbReference>
<organism evidence="3 4">
    <name type="scientific">Penicillium brasilianum</name>
    <dbReference type="NCBI Taxonomy" id="104259"/>
    <lineage>
        <taxon>Eukaryota</taxon>
        <taxon>Fungi</taxon>
        <taxon>Dikarya</taxon>
        <taxon>Ascomycota</taxon>
        <taxon>Pezizomycotina</taxon>
        <taxon>Eurotiomycetes</taxon>
        <taxon>Eurotiomycetidae</taxon>
        <taxon>Eurotiales</taxon>
        <taxon>Aspergillaceae</taxon>
        <taxon>Penicillium</taxon>
    </lineage>
</organism>
<accession>A0A0F7TYR2</accession>
<keyword evidence="4" id="KW-1185">Reference proteome</keyword>
<dbReference type="GO" id="GO:0005655">
    <property type="term" value="C:nucleolar ribonuclease P complex"/>
    <property type="evidence" value="ECO:0007669"/>
    <property type="project" value="InterPro"/>
</dbReference>
<feature type="compositionally biased region" description="Polar residues" evidence="1">
    <location>
        <begin position="1"/>
        <end position="19"/>
    </location>
</feature>
<reference evidence="4" key="1">
    <citation type="journal article" date="2015" name="Genome Announc.">
        <title>Draft genome sequence of the fungus Penicillium brasilianum MG11.</title>
        <authorList>
            <person name="Horn F."/>
            <person name="Linde J."/>
            <person name="Mattern D.J."/>
            <person name="Walther G."/>
            <person name="Guthke R."/>
            <person name="Brakhage A.A."/>
            <person name="Valiante V."/>
        </authorList>
    </citation>
    <scope>NUCLEOTIDE SEQUENCE [LARGE SCALE GENOMIC DNA]</scope>
    <source>
        <strain evidence="4">MG11</strain>
    </source>
</reference>
<name>A0A0F7TYR2_PENBI</name>
<dbReference type="STRING" id="104259.A0A0F7TYR2"/>
<feature type="domain" description="Ribonucleases P/MRP subunit Pop8-like" evidence="2">
    <location>
        <begin position="40"/>
        <end position="126"/>
    </location>
</feature>
<protein>
    <recommendedName>
        <fullName evidence="2">Ribonucleases P/MRP subunit Pop8-like domain-containing protein</fullName>
    </recommendedName>
</protein>
<sequence length="161" mass="16869">MADVQQTAPVTTEDPSSTAPKRKAPESTPSTINFTSRNPPWTYLKLQLIPQPDNPSLQPLDALTARTYLSSALSQFLGLTGTAIPIDILKIENKGSNAHGVTKYDCVWVRVPRDDGAAVVAAISSWIGGTGGGSGAAWRICAKGNYLGALVSGSGSDLFVP</sequence>
<dbReference type="OrthoDB" id="5530243at2759"/>
<dbReference type="GO" id="GO:0004526">
    <property type="term" value="F:ribonuclease P activity"/>
    <property type="evidence" value="ECO:0007669"/>
    <property type="project" value="TreeGrafter"/>
</dbReference>
<dbReference type="AlphaFoldDB" id="A0A0F7TYR2"/>
<evidence type="ECO:0000313" key="3">
    <source>
        <dbReference type="EMBL" id="CEJ60540.1"/>
    </source>
</evidence>
<dbReference type="PANTHER" id="PTHR28173:SF1">
    <property type="entry name" value="RIBONUCLEASES P_MRP PROTEIN SUBUNIT POP8"/>
    <property type="match status" value="1"/>
</dbReference>
<dbReference type="PANTHER" id="PTHR28173">
    <property type="entry name" value="RIBONUCLEASES P/MRP PROTEIN SUBUNIT POP8"/>
    <property type="match status" value="1"/>
</dbReference>
<dbReference type="GO" id="GO:0034965">
    <property type="term" value="P:intronic box C/D snoRNA processing"/>
    <property type="evidence" value="ECO:0007669"/>
    <property type="project" value="TreeGrafter"/>
</dbReference>
<dbReference type="InterPro" id="IPR049128">
    <property type="entry name" value="Pop8-like_dom"/>
</dbReference>
<dbReference type="Proteomes" id="UP000042958">
    <property type="component" value="Unassembled WGS sequence"/>
</dbReference>
<dbReference type="EMBL" id="CDHK01000008">
    <property type="protein sequence ID" value="CEJ60540.1"/>
    <property type="molecule type" value="Genomic_DNA"/>
</dbReference>
<gene>
    <name evidence="3" type="ORF">PMG11_09111</name>
</gene>
<evidence type="ECO:0000256" key="1">
    <source>
        <dbReference type="SAM" id="MobiDB-lite"/>
    </source>
</evidence>
<evidence type="ECO:0000259" key="2">
    <source>
        <dbReference type="Pfam" id="PF20976"/>
    </source>
</evidence>
<feature type="compositionally biased region" description="Polar residues" evidence="1">
    <location>
        <begin position="27"/>
        <end position="36"/>
    </location>
</feature>
<dbReference type="GO" id="GO:0000294">
    <property type="term" value="P:nuclear-transcribed mRNA catabolic process, RNase MRP-dependent"/>
    <property type="evidence" value="ECO:0007669"/>
    <property type="project" value="TreeGrafter"/>
</dbReference>
<dbReference type="GO" id="GO:0000172">
    <property type="term" value="C:ribonuclease MRP complex"/>
    <property type="evidence" value="ECO:0007669"/>
    <property type="project" value="InterPro"/>
</dbReference>
<evidence type="ECO:0000313" key="4">
    <source>
        <dbReference type="Proteomes" id="UP000042958"/>
    </source>
</evidence>